<dbReference type="PANTHER" id="PTHR24413">
    <property type="entry name" value="SPECKLE-TYPE POZ PROTEIN"/>
    <property type="match status" value="1"/>
</dbReference>
<dbReference type="EMBL" id="JAQQBR010001835">
    <property type="protein sequence ID" value="KAK0161324.1"/>
    <property type="molecule type" value="Genomic_DNA"/>
</dbReference>
<dbReference type="SMART" id="SM00225">
    <property type="entry name" value="BTB"/>
    <property type="match status" value="1"/>
</dbReference>
<dbReference type="Pfam" id="PF00651">
    <property type="entry name" value="BTB"/>
    <property type="match status" value="1"/>
</dbReference>
<protein>
    <recommendedName>
        <fullName evidence="1">BTB domain-containing protein</fullName>
    </recommendedName>
</protein>
<keyword evidence="3" id="KW-1185">Reference proteome</keyword>
<dbReference type="InterPro" id="IPR011333">
    <property type="entry name" value="SKP1/BTB/POZ_sf"/>
</dbReference>
<dbReference type="FunFam" id="3.30.710.10:FF:000159">
    <property type="entry name" value="Speckle-type POZ protein B"/>
    <property type="match status" value="1"/>
</dbReference>
<name>A0AA39F1R6_MICHY</name>
<gene>
    <name evidence="2" type="ORF">PV327_009805</name>
</gene>
<feature type="domain" description="BTB" evidence="1">
    <location>
        <begin position="192"/>
        <end position="259"/>
    </location>
</feature>
<dbReference type="AlphaFoldDB" id="A0AA39F1R6"/>
<dbReference type="Gene3D" id="1.25.40.420">
    <property type="match status" value="1"/>
</dbReference>
<dbReference type="SUPFAM" id="SSF54695">
    <property type="entry name" value="POZ domain"/>
    <property type="match status" value="1"/>
</dbReference>
<organism evidence="2 3">
    <name type="scientific">Microctonus hyperodae</name>
    <name type="common">Parasitoid wasp</name>
    <dbReference type="NCBI Taxonomy" id="165561"/>
    <lineage>
        <taxon>Eukaryota</taxon>
        <taxon>Metazoa</taxon>
        <taxon>Ecdysozoa</taxon>
        <taxon>Arthropoda</taxon>
        <taxon>Hexapoda</taxon>
        <taxon>Insecta</taxon>
        <taxon>Pterygota</taxon>
        <taxon>Neoptera</taxon>
        <taxon>Endopterygota</taxon>
        <taxon>Hymenoptera</taxon>
        <taxon>Apocrita</taxon>
        <taxon>Ichneumonoidea</taxon>
        <taxon>Braconidae</taxon>
        <taxon>Euphorinae</taxon>
        <taxon>Microctonus</taxon>
    </lineage>
</organism>
<evidence type="ECO:0000259" key="1">
    <source>
        <dbReference type="PROSITE" id="PS50097"/>
    </source>
</evidence>
<proteinExistence type="predicted"/>
<dbReference type="Proteomes" id="UP001168972">
    <property type="component" value="Unassembled WGS sequence"/>
</dbReference>
<reference evidence="2" key="2">
    <citation type="submission" date="2023-03" db="EMBL/GenBank/DDBJ databases">
        <authorList>
            <person name="Inwood S.N."/>
            <person name="Skelly J.G."/>
            <person name="Guhlin J."/>
            <person name="Harrop T.W.R."/>
            <person name="Goldson S.G."/>
            <person name="Dearden P.K."/>
        </authorList>
    </citation>
    <scope>NUCLEOTIDE SEQUENCE</scope>
    <source>
        <strain evidence="2">Lincoln</strain>
        <tissue evidence="2">Whole body</tissue>
    </source>
</reference>
<accession>A0AA39F1R6</accession>
<reference evidence="2" key="1">
    <citation type="journal article" date="2023" name="bioRxiv">
        <title>Scaffold-level genome assemblies of two parasitoid biocontrol wasps reveal the parthenogenesis mechanism and an associated novel virus.</title>
        <authorList>
            <person name="Inwood S."/>
            <person name="Skelly J."/>
            <person name="Guhlin J."/>
            <person name="Harrop T."/>
            <person name="Goldson S."/>
            <person name="Dearden P."/>
        </authorList>
    </citation>
    <scope>NUCLEOTIDE SEQUENCE</scope>
    <source>
        <strain evidence="2">Lincoln</strain>
        <tissue evidence="2">Whole body</tissue>
    </source>
</reference>
<dbReference type="PROSITE" id="PS50097">
    <property type="entry name" value="BTB"/>
    <property type="match status" value="1"/>
</dbReference>
<sequence length="352" mass="40737">MSSNIGITDLKVSSCAYKWNIKKFSVFVRMAKKNKSTSSTLATSPSFRIQNHNNVEFNLSIIFDQIKLKHETKLECAVLLHRHYLKEDDNCPDNYGEMKCSVIKYNGEKYLANMQYHNFSGKYDEVFTTDSFNIATLLREANINAFNDELIIECNIDLFSSPVLYSKNNYVLKINSNICTDFEKLFNKREFADMTFILNNERIKAHKTILIARSEVFSAMFSHEMKEQSKNEAIINDISAEVFEKMLEYIYTDKVTNLDALASELLYAADKYALEGLKEQCGMSLWKKINVNNAADILVLAYRHNIIELLEFTQNFIHNHIVDIMKTPCGLTMMQEYPELLTMMCKFSAMKL</sequence>
<dbReference type="InterPro" id="IPR000210">
    <property type="entry name" value="BTB/POZ_dom"/>
</dbReference>
<comment type="caution">
    <text evidence="2">The sequence shown here is derived from an EMBL/GenBank/DDBJ whole genome shotgun (WGS) entry which is preliminary data.</text>
</comment>
<dbReference type="Gene3D" id="3.30.710.10">
    <property type="entry name" value="Potassium Channel Kv1.1, Chain A"/>
    <property type="match status" value="1"/>
</dbReference>
<evidence type="ECO:0000313" key="3">
    <source>
        <dbReference type="Proteomes" id="UP001168972"/>
    </source>
</evidence>
<evidence type="ECO:0000313" key="2">
    <source>
        <dbReference type="EMBL" id="KAK0161324.1"/>
    </source>
</evidence>